<evidence type="ECO:0000313" key="2">
    <source>
        <dbReference type="EMBL" id="CAL6038034.1"/>
    </source>
</evidence>
<sequence length="126" mass="14671">MQVTKQQVARQQILLLFIKYRRNTIVYKVKYGAGRMSEPSLMFPIKIKYYITSESLKFENYKNVTAQISFKNSKDKQVIKDYIPGLDVTAAEAKGIMGMNIVAAKQSQLTRHKQQLNEEEEYKDNQ</sequence>
<organism evidence="1">
    <name type="scientific">Hexamita inflata</name>
    <dbReference type="NCBI Taxonomy" id="28002"/>
    <lineage>
        <taxon>Eukaryota</taxon>
        <taxon>Metamonada</taxon>
        <taxon>Diplomonadida</taxon>
        <taxon>Hexamitidae</taxon>
        <taxon>Hexamitinae</taxon>
        <taxon>Hexamita</taxon>
    </lineage>
</organism>
<dbReference type="Proteomes" id="UP001642409">
    <property type="component" value="Unassembled WGS sequence"/>
</dbReference>
<reference evidence="2 3" key="2">
    <citation type="submission" date="2024-07" db="EMBL/GenBank/DDBJ databases">
        <authorList>
            <person name="Akdeniz Z."/>
        </authorList>
    </citation>
    <scope>NUCLEOTIDE SEQUENCE [LARGE SCALE GENOMIC DNA]</scope>
</reference>
<name>A0AA86UHN0_9EUKA</name>
<reference evidence="1" key="1">
    <citation type="submission" date="2023-06" db="EMBL/GenBank/DDBJ databases">
        <authorList>
            <person name="Kurt Z."/>
        </authorList>
    </citation>
    <scope>NUCLEOTIDE SEQUENCE</scope>
</reference>
<evidence type="ECO:0000313" key="3">
    <source>
        <dbReference type="Proteomes" id="UP001642409"/>
    </source>
</evidence>
<proteinExistence type="predicted"/>
<dbReference type="EMBL" id="CATOUU010000824">
    <property type="protein sequence ID" value="CAI9951492.1"/>
    <property type="molecule type" value="Genomic_DNA"/>
</dbReference>
<gene>
    <name evidence="2" type="ORF">HINF_LOCUS37175</name>
    <name evidence="1" type="ORF">HINF_LOCUS39137</name>
</gene>
<evidence type="ECO:0000313" key="1">
    <source>
        <dbReference type="EMBL" id="CAI9951492.1"/>
    </source>
</evidence>
<dbReference type="AlphaFoldDB" id="A0AA86UHN0"/>
<accession>A0AA86UHN0</accession>
<dbReference type="EMBL" id="CAXDID020000138">
    <property type="protein sequence ID" value="CAL6038034.1"/>
    <property type="molecule type" value="Genomic_DNA"/>
</dbReference>
<keyword evidence="3" id="KW-1185">Reference proteome</keyword>
<protein>
    <submittedName>
        <fullName evidence="2">Hypothetical_protein</fullName>
    </submittedName>
</protein>
<comment type="caution">
    <text evidence="1">The sequence shown here is derived from an EMBL/GenBank/DDBJ whole genome shotgun (WGS) entry which is preliminary data.</text>
</comment>